<dbReference type="SMART" id="SM00342">
    <property type="entry name" value="HTH_ARAC"/>
    <property type="match status" value="1"/>
</dbReference>
<organism evidence="5 6">
    <name type="scientific">Candidatus Microbacterium phytovorans</name>
    <dbReference type="NCBI Taxonomy" id="3121374"/>
    <lineage>
        <taxon>Bacteria</taxon>
        <taxon>Bacillati</taxon>
        <taxon>Actinomycetota</taxon>
        <taxon>Actinomycetes</taxon>
        <taxon>Micrococcales</taxon>
        <taxon>Microbacteriaceae</taxon>
        <taxon>Microbacterium</taxon>
    </lineage>
</organism>
<protein>
    <submittedName>
        <fullName evidence="5">AraC family transcriptional regulator</fullName>
    </submittedName>
</protein>
<dbReference type="PROSITE" id="PS00041">
    <property type="entry name" value="HTH_ARAC_FAMILY_1"/>
    <property type="match status" value="1"/>
</dbReference>
<dbReference type="Gene3D" id="1.10.10.60">
    <property type="entry name" value="Homeodomain-like"/>
    <property type="match status" value="1"/>
</dbReference>
<sequence length="278" mass="30581">MSFDWTSASIDGMTAVAYDLEASVRSSVDPLDQVVVCRVLTSEGGAWDERGALSAKQPWVSADRAVHARWDGRARVHGLVFERRLIDLAARRISGDDTLALGTWDSRPVTEAAGLQWQRTYRYLAETLLACEDGPGDIVEKELRRHAVHATLAAFSPAFLDSTARSAQRRAAPATVRRAMAYIDEHAHEPITVDDVAEAAGISTRGLQYAFRRALDTTPMEWLRRARLAGAHRALSQPGAGAVAEIARQWGFEHPSRFAAHYRAAYGVNPGHTLRANR</sequence>
<name>A0AAJ5W4P5_9MICO</name>
<reference evidence="5" key="1">
    <citation type="submission" date="2023-03" db="EMBL/GenBank/DDBJ databases">
        <title>Andean soil-derived lignocellulolytic bacterial consortium as a source of novel taxa and putative plastic-active enzymes.</title>
        <authorList>
            <person name="Diaz-Garcia L."/>
            <person name="Chuvochina M."/>
            <person name="Feuerriegel G."/>
            <person name="Bunk B."/>
            <person name="Sproer C."/>
            <person name="Streit W.R."/>
            <person name="Rodriguez L.M."/>
            <person name="Overmann J."/>
            <person name="Jimenez D.J."/>
        </authorList>
    </citation>
    <scope>NUCLEOTIDE SEQUENCE</scope>
    <source>
        <strain evidence="5">MAG 4610</strain>
    </source>
</reference>
<dbReference type="InterPro" id="IPR050204">
    <property type="entry name" value="AraC_XylS_family_regulators"/>
</dbReference>
<dbReference type="InterPro" id="IPR018060">
    <property type="entry name" value="HTH_AraC"/>
</dbReference>
<dbReference type="PANTHER" id="PTHR46796:SF12">
    <property type="entry name" value="HTH-TYPE DNA-BINDING TRANSCRIPTIONAL ACTIVATOR EUTR"/>
    <property type="match status" value="1"/>
</dbReference>
<keyword evidence="2" id="KW-0238">DNA-binding</keyword>
<dbReference type="SUPFAM" id="SSF46689">
    <property type="entry name" value="Homeodomain-like"/>
    <property type="match status" value="2"/>
</dbReference>
<dbReference type="PROSITE" id="PS01124">
    <property type="entry name" value="HTH_ARAC_FAMILY_2"/>
    <property type="match status" value="1"/>
</dbReference>
<dbReference type="GO" id="GO:0043565">
    <property type="term" value="F:sequence-specific DNA binding"/>
    <property type="evidence" value="ECO:0007669"/>
    <property type="project" value="InterPro"/>
</dbReference>
<gene>
    <name evidence="5" type="ORF">P0Y48_06810</name>
</gene>
<evidence type="ECO:0000259" key="4">
    <source>
        <dbReference type="PROSITE" id="PS01124"/>
    </source>
</evidence>
<evidence type="ECO:0000256" key="2">
    <source>
        <dbReference type="ARBA" id="ARBA00023125"/>
    </source>
</evidence>
<evidence type="ECO:0000313" key="5">
    <source>
        <dbReference type="EMBL" id="WEK14894.1"/>
    </source>
</evidence>
<dbReference type="Proteomes" id="UP001213972">
    <property type="component" value="Chromosome"/>
</dbReference>
<dbReference type="GO" id="GO:0003700">
    <property type="term" value="F:DNA-binding transcription factor activity"/>
    <property type="evidence" value="ECO:0007669"/>
    <property type="project" value="InterPro"/>
</dbReference>
<evidence type="ECO:0000256" key="3">
    <source>
        <dbReference type="ARBA" id="ARBA00023163"/>
    </source>
</evidence>
<dbReference type="AlphaFoldDB" id="A0AAJ5W4P5"/>
<dbReference type="InterPro" id="IPR009057">
    <property type="entry name" value="Homeodomain-like_sf"/>
</dbReference>
<keyword evidence="3" id="KW-0804">Transcription</keyword>
<evidence type="ECO:0000313" key="6">
    <source>
        <dbReference type="Proteomes" id="UP001213972"/>
    </source>
</evidence>
<dbReference type="Pfam" id="PF12833">
    <property type="entry name" value="HTH_18"/>
    <property type="match status" value="1"/>
</dbReference>
<feature type="domain" description="HTH araC/xylS-type" evidence="4">
    <location>
        <begin position="177"/>
        <end position="276"/>
    </location>
</feature>
<evidence type="ECO:0000256" key="1">
    <source>
        <dbReference type="ARBA" id="ARBA00023015"/>
    </source>
</evidence>
<dbReference type="PANTHER" id="PTHR46796">
    <property type="entry name" value="HTH-TYPE TRANSCRIPTIONAL ACTIVATOR RHAS-RELATED"/>
    <property type="match status" value="1"/>
</dbReference>
<proteinExistence type="predicted"/>
<keyword evidence="1" id="KW-0805">Transcription regulation</keyword>
<accession>A0AAJ5W4P5</accession>
<dbReference type="EMBL" id="CP119321">
    <property type="protein sequence ID" value="WEK14894.1"/>
    <property type="molecule type" value="Genomic_DNA"/>
</dbReference>
<dbReference type="InterPro" id="IPR018062">
    <property type="entry name" value="HTH_AraC-typ_CS"/>
</dbReference>